<dbReference type="Proteomes" id="UP000199062">
    <property type="component" value="Unassembled WGS sequence"/>
</dbReference>
<evidence type="ECO:0000313" key="1">
    <source>
        <dbReference type="EMBL" id="SFS10836.1"/>
    </source>
</evidence>
<reference evidence="1 2" key="1">
    <citation type="submission" date="2016-10" db="EMBL/GenBank/DDBJ databases">
        <authorList>
            <person name="de Groot N.N."/>
        </authorList>
    </citation>
    <scope>NUCLEOTIDE SEQUENCE [LARGE SCALE GENOMIC DNA]</scope>
    <source>
        <strain evidence="1 2">CGMCC 1.10457</strain>
    </source>
</reference>
<accession>A0A1I6M568</accession>
<dbReference type="RefSeq" id="WP_089818689.1">
    <property type="nucleotide sequence ID" value="NZ_FOZK01000004.1"/>
</dbReference>
<protein>
    <submittedName>
        <fullName evidence="1">Uncharacterized protein</fullName>
    </submittedName>
</protein>
<name>A0A1I6M568_9EURY</name>
<dbReference type="InterPro" id="IPR055975">
    <property type="entry name" value="DUF7553"/>
</dbReference>
<organism evidence="1 2">
    <name type="scientific">Halomicrobium zhouii</name>
    <dbReference type="NCBI Taxonomy" id="767519"/>
    <lineage>
        <taxon>Archaea</taxon>
        <taxon>Methanobacteriati</taxon>
        <taxon>Methanobacteriota</taxon>
        <taxon>Stenosarchaea group</taxon>
        <taxon>Halobacteria</taxon>
        <taxon>Halobacteriales</taxon>
        <taxon>Haloarculaceae</taxon>
        <taxon>Halomicrobium</taxon>
    </lineage>
</organism>
<dbReference type="EMBL" id="FOZK01000004">
    <property type="protein sequence ID" value="SFS10836.1"/>
    <property type="molecule type" value="Genomic_DNA"/>
</dbReference>
<proteinExistence type="predicted"/>
<gene>
    <name evidence="1" type="ORF">SAMN05216559_3817</name>
</gene>
<dbReference type="AlphaFoldDB" id="A0A1I6M568"/>
<evidence type="ECO:0000313" key="2">
    <source>
        <dbReference type="Proteomes" id="UP000199062"/>
    </source>
</evidence>
<sequence>MVDRIAEARKLVEEASDVTDDATVQEQLHSIDEGFAVLADEPDDAVKGDRLEEVEAKLVGLGDELDDEDRVHHLIENARDHVDAFRREKAQNW</sequence>
<dbReference type="Pfam" id="PF24430">
    <property type="entry name" value="DUF7553"/>
    <property type="match status" value="1"/>
</dbReference>
<keyword evidence="2" id="KW-1185">Reference proteome</keyword>